<keyword evidence="2" id="KW-1185">Reference proteome</keyword>
<dbReference type="RefSeq" id="WP_073711302.1">
    <property type="nucleotide sequence ID" value="NZ_MRWQ01000006.1"/>
</dbReference>
<sequence>MYIFHTKIGDHYIQMKSSTNQIMNILNKNFPDTCSGHNQQPDIAVMIEEGYGTPFTNYEVTIVEQSSSILFKRADYLIEVDSDYKEAKIFVHNELAVKHALMNLYSSFIVHHNWGLLIHSSCVLDNHKAHIFTGHSGAGKSTAAKLSLPRELLSDEATILKITRNNVTVYNSPFRSELKGKGDEDVSPLESIQLLHQALSNKRIELKKTEALVQLVDKVFYWVYKPEETTKIFNLLKLLVEKVPVYELHFQKNPTFWRLIS</sequence>
<gene>
    <name evidence="1" type="ORF">BLL40_07505</name>
</gene>
<dbReference type="Proteomes" id="UP000186524">
    <property type="component" value="Unassembled WGS sequence"/>
</dbReference>
<dbReference type="Gene3D" id="3.40.50.300">
    <property type="entry name" value="P-loop containing nucleotide triphosphate hydrolases"/>
    <property type="match status" value="1"/>
</dbReference>
<reference evidence="1 2" key="1">
    <citation type="submission" date="2016-12" db="EMBL/GenBank/DDBJ databases">
        <title>Domibacillus sp. SAOS 44 whole genome sequencing.</title>
        <authorList>
            <person name="Verma A."/>
            <person name="Krishnamurthi S."/>
        </authorList>
    </citation>
    <scope>NUCLEOTIDE SEQUENCE [LARGE SCALE GENOMIC DNA]</scope>
    <source>
        <strain evidence="1 2">SAOS 44</strain>
    </source>
</reference>
<proteinExistence type="predicted"/>
<comment type="caution">
    <text evidence="1">The sequence shown here is derived from an EMBL/GenBank/DDBJ whole genome shotgun (WGS) entry which is preliminary data.</text>
</comment>
<dbReference type="InterPro" id="IPR027417">
    <property type="entry name" value="P-loop_NTPase"/>
</dbReference>
<evidence type="ECO:0000313" key="2">
    <source>
        <dbReference type="Proteomes" id="UP000186524"/>
    </source>
</evidence>
<dbReference type="OrthoDB" id="116421at2"/>
<dbReference type="EMBL" id="MRWQ01000006">
    <property type="protein sequence ID" value="OKL36577.1"/>
    <property type="molecule type" value="Genomic_DNA"/>
</dbReference>
<dbReference type="AlphaFoldDB" id="A0A1Q5P2V7"/>
<dbReference type="STRING" id="1714354.BLL40_07505"/>
<organism evidence="1 2">
    <name type="scientific">Domibacillus mangrovi</name>
    <dbReference type="NCBI Taxonomy" id="1714354"/>
    <lineage>
        <taxon>Bacteria</taxon>
        <taxon>Bacillati</taxon>
        <taxon>Bacillota</taxon>
        <taxon>Bacilli</taxon>
        <taxon>Bacillales</taxon>
        <taxon>Bacillaceae</taxon>
        <taxon>Domibacillus</taxon>
    </lineage>
</organism>
<evidence type="ECO:0000313" key="1">
    <source>
        <dbReference type="EMBL" id="OKL36577.1"/>
    </source>
</evidence>
<protein>
    <recommendedName>
        <fullName evidence="3">Aldolase</fullName>
    </recommendedName>
</protein>
<dbReference type="SUPFAM" id="SSF53795">
    <property type="entry name" value="PEP carboxykinase-like"/>
    <property type="match status" value="1"/>
</dbReference>
<name>A0A1Q5P2V7_9BACI</name>
<accession>A0A1Q5P2V7</accession>
<evidence type="ECO:0008006" key="3">
    <source>
        <dbReference type="Google" id="ProtNLM"/>
    </source>
</evidence>